<evidence type="ECO:0000256" key="10">
    <source>
        <dbReference type="RuleBase" id="RU003812"/>
    </source>
</evidence>
<feature type="binding site" evidence="8">
    <location>
        <position position="185"/>
    </location>
    <ligand>
        <name>deamido-NAD(+)</name>
        <dbReference type="ChEBI" id="CHEBI:58437"/>
        <note>ligand shared between two neighboring subunits</note>
    </ligand>
</feature>
<dbReference type="HAMAP" id="MF_00193">
    <property type="entry name" value="NadE_ammonia_dep"/>
    <property type="match status" value="1"/>
</dbReference>
<sequence length="280" mass="30460">MDTQLQSEIIAALEVIDPDTFDAAAEAERRIELLARYLRDTGAKGLVLGISGGVDSTVAGRLCQLACERVREAGGEATFVAVRLPYRVQKDEHDAVAAIEFIDADLVETIDIGPATDALWDQVLASRTPVTDDKDDYHKGNVKARMRMVSQYAIAGARGMLVVGTDQAAEAVVGFYTKYGDGAADITPLFGLTKRRVRDIGRHLGTPEELVNKVPTADLESDKPLLADEEALGVRYEAVDDYLEGREVSAEDEATIVGWYRRTGHKRALPVTPDGYLGRP</sequence>
<dbReference type="RefSeq" id="WP_110852001.1">
    <property type="nucleotide sequence ID" value="NZ_QKLZ01000004.1"/>
</dbReference>
<evidence type="ECO:0000256" key="8">
    <source>
        <dbReference type="HAMAP-Rule" id="MF_00193"/>
    </source>
</evidence>
<dbReference type="PANTHER" id="PTHR23090:SF7">
    <property type="entry name" value="NH(3)-DEPENDENT NAD(+) SYNTHETASE"/>
    <property type="match status" value="1"/>
</dbReference>
<feature type="binding site" evidence="8">
    <location>
        <position position="194"/>
    </location>
    <ligand>
        <name>ATP</name>
        <dbReference type="ChEBI" id="CHEBI:30616"/>
    </ligand>
</feature>
<feature type="binding site" evidence="8">
    <location>
        <position position="170"/>
    </location>
    <ligand>
        <name>Mg(2+)</name>
        <dbReference type="ChEBI" id="CHEBI:18420"/>
    </ligand>
</feature>
<keyword evidence="4 8" id="KW-0547">Nucleotide-binding</keyword>
<feature type="domain" description="NAD/GMP synthase" evidence="11">
    <location>
        <begin position="28"/>
        <end position="270"/>
    </location>
</feature>
<dbReference type="OrthoDB" id="3266517at2"/>
<feature type="binding site" evidence="8">
    <location>
        <position position="216"/>
    </location>
    <ligand>
        <name>ATP</name>
        <dbReference type="ChEBI" id="CHEBI:30616"/>
    </ligand>
</feature>
<dbReference type="GO" id="GO:0005524">
    <property type="term" value="F:ATP binding"/>
    <property type="evidence" value="ECO:0007669"/>
    <property type="project" value="UniProtKB-UniRule"/>
</dbReference>
<keyword evidence="5 8" id="KW-0067">ATP-binding</keyword>
<evidence type="ECO:0000313" key="13">
    <source>
        <dbReference type="Proteomes" id="UP000250222"/>
    </source>
</evidence>
<dbReference type="AlphaFoldDB" id="A0A2Y9A8A1"/>
<proteinExistence type="inferred from homology"/>
<evidence type="ECO:0000256" key="7">
    <source>
        <dbReference type="ARBA" id="ARBA00023027"/>
    </source>
</evidence>
<dbReference type="NCBIfam" id="NF001979">
    <property type="entry name" value="PRK00768.1"/>
    <property type="match status" value="1"/>
</dbReference>
<dbReference type="GO" id="GO:0003952">
    <property type="term" value="F:NAD+ synthase (glutamine-hydrolyzing) activity"/>
    <property type="evidence" value="ECO:0007669"/>
    <property type="project" value="InterPro"/>
</dbReference>
<name>A0A2Y9A8A1_9MICO</name>
<keyword evidence="6 8" id="KW-0460">Magnesium</keyword>
<keyword evidence="13" id="KW-1185">Reference proteome</keyword>
<dbReference type="GO" id="GO:0009435">
    <property type="term" value="P:NAD+ biosynthetic process"/>
    <property type="evidence" value="ECO:0007669"/>
    <property type="project" value="UniProtKB-UniRule"/>
</dbReference>
<comment type="pathway">
    <text evidence="8">Cofactor biosynthesis; NAD(+) biosynthesis; NAD(+) from deamido-NAD(+) (ammonia route): step 1/1.</text>
</comment>
<dbReference type="PANTHER" id="PTHR23090">
    <property type="entry name" value="NH 3 /GLUTAMINE-DEPENDENT NAD + SYNTHETASE"/>
    <property type="match status" value="1"/>
</dbReference>
<keyword evidence="2 8" id="KW-0436">Ligase</keyword>
<dbReference type="CDD" id="cd00553">
    <property type="entry name" value="NAD_synthase"/>
    <property type="match status" value="1"/>
</dbReference>
<comment type="catalytic activity">
    <reaction evidence="8 10">
        <text>deamido-NAD(+) + NH4(+) + ATP = AMP + diphosphate + NAD(+) + H(+)</text>
        <dbReference type="Rhea" id="RHEA:21188"/>
        <dbReference type="ChEBI" id="CHEBI:15378"/>
        <dbReference type="ChEBI" id="CHEBI:28938"/>
        <dbReference type="ChEBI" id="CHEBI:30616"/>
        <dbReference type="ChEBI" id="CHEBI:33019"/>
        <dbReference type="ChEBI" id="CHEBI:57540"/>
        <dbReference type="ChEBI" id="CHEBI:58437"/>
        <dbReference type="ChEBI" id="CHEBI:456215"/>
        <dbReference type="EC" id="6.3.1.5"/>
    </reaction>
</comment>
<comment type="function">
    <text evidence="8">Catalyzes the ATP-dependent amidation of deamido-NAD to form NAD. Uses ammonia as a nitrogen source.</text>
</comment>
<evidence type="ECO:0000256" key="6">
    <source>
        <dbReference type="ARBA" id="ARBA00022842"/>
    </source>
</evidence>
<feature type="binding site" evidence="8">
    <location>
        <begin position="49"/>
        <end position="56"/>
    </location>
    <ligand>
        <name>ATP</name>
        <dbReference type="ChEBI" id="CHEBI:30616"/>
    </ligand>
</feature>
<dbReference type="Proteomes" id="UP000250222">
    <property type="component" value="Unassembled WGS sequence"/>
</dbReference>
<dbReference type="InterPro" id="IPR014729">
    <property type="entry name" value="Rossmann-like_a/b/a_fold"/>
</dbReference>
<protein>
    <recommendedName>
        <fullName evidence="8 10">NH(3)-dependent NAD(+) synthetase</fullName>
        <ecNumber evidence="8 10">6.3.1.5</ecNumber>
    </recommendedName>
</protein>
<dbReference type="GO" id="GO:0046872">
    <property type="term" value="F:metal ion binding"/>
    <property type="evidence" value="ECO:0007669"/>
    <property type="project" value="UniProtKB-KW"/>
</dbReference>
<feature type="binding site" description="in other chain" evidence="8">
    <location>
        <begin position="265"/>
        <end position="266"/>
    </location>
    <ligand>
        <name>deamido-NAD(+)</name>
        <dbReference type="ChEBI" id="CHEBI:58437"/>
        <note>ligand shared between two neighboring subunits</note>
    </ligand>
</feature>
<feature type="binding site" evidence="8">
    <location>
        <position position="165"/>
    </location>
    <ligand>
        <name>ATP</name>
        <dbReference type="ChEBI" id="CHEBI:30616"/>
    </ligand>
</feature>
<dbReference type="InterPro" id="IPR022310">
    <property type="entry name" value="NAD/GMP_synthase"/>
</dbReference>
<dbReference type="SUPFAM" id="SSF52402">
    <property type="entry name" value="Adenine nucleotide alpha hydrolases-like"/>
    <property type="match status" value="1"/>
</dbReference>
<dbReference type="Pfam" id="PF02540">
    <property type="entry name" value="NAD_synthase"/>
    <property type="match status" value="1"/>
</dbReference>
<gene>
    <name evidence="8" type="primary">nadE</name>
    <name evidence="12" type="ORF">SAMN05216184_10466</name>
</gene>
<evidence type="ECO:0000259" key="11">
    <source>
        <dbReference type="Pfam" id="PF02540"/>
    </source>
</evidence>
<keyword evidence="7 8" id="KW-0520">NAD</keyword>
<dbReference type="Gene3D" id="3.40.50.620">
    <property type="entry name" value="HUPs"/>
    <property type="match status" value="1"/>
</dbReference>
<organism evidence="12 13">
    <name type="scientific">Georgenia satyanarayanai</name>
    <dbReference type="NCBI Taxonomy" id="860221"/>
    <lineage>
        <taxon>Bacteria</taxon>
        <taxon>Bacillati</taxon>
        <taxon>Actinomycetota</taxon>
        <taxon>Actinomycetes</taxon>
        <taxon>Micrococcales</taxon>
        <taxon>Bogoriellaceae</taxon>
        <taxon>Georgenia</taxon>
    </lineage>
</organism>
<evidence type="ECO:0000256" key="1">
    <source>
        <dbReference type="ARBA" id="ARBA00005859"/>
    </source>
</evidence>
<evidence type="ECO:0000256" key="3">
    <source>
        <dbReference type="ARBA" id="ARBA00022723"/>
    </source>
</evidence>
<dbReference type="GO" id="GO:0005737">
    <property type="term" value="C:cytoplasm"/>
    <property type="evidence" value="ECO:0007669"/>
    <property type="project" value="InterPro"/>
</dbReference>
<accession>A0A2Y9A8A1</accession>
<feature type="binding site" description="in other chain" evidence="8">
    <location>
        <position position="178"/>
    </location>
    <ligand>
        <name>deamido-NAD(+)</name>
        <dbReference type="ChEBI" id="CHEBI:58437"/>
        <note>ligand shared between two neighboring subunits</note>
    </ligand>
</feature>
<feature type="binding site" evidence="8">
    <location>
        <position position="55"/>
    </location>
    <ligand>
        <name>Mg(2+)</name>
        <dbReference type="ChEBI" id="CHEBI:18420"/>
    </ligand>
</feature>
<dbReference type="EC" id="6.3.1.5" evidence="8 10"/>
<evidence type="ECO:0000256" key="9">
    <source>
        <dbReference type="RuleBase" id="RU003811"/>
    </source>
</evidence>
<evidence type="ECO:0000313" key="12">
    <source>
        <dbReference type="EMBL" id="SSA40196.1"/>
    </source>
</evidence>
<comment type="similarity">
    <text evidence="1 8 9">Belongs to the NAD synthetase family.</text>
</comment>
<evidence type="ECO:0000256" key="2">
    <source>
        <dbReference type="ARBA" id="ARBA00022598"/>
    </source>
</evidence>
<dbReference type="UniPathway" id="UPA00253">
    <property type="reaction ID" value="UER00333"/>
</dbReference>
<dbReference type="GO" id="GO:0008795">
    <property type="term" value="F:NAD+ synthase activity"/>
    <property type="evidence" value="ECO:0007669"/>
    <property type="project" value="UniProtKB-UniRule"/>
</dbReference>
<dbReference type="InterPro" id="IPR022926">
    <property type="entry name" value="NH(3)-dep_NAD(+)_synth"/>
</dbReference>
<reference evidence="12 13" key="1">
    <citation type="submission" date="2016-10" db="EMBL/GenBank/DDBJ databases">
        <authorList>
            <person name="Cai Z."/>
        </authorList>
    </citation>
    <scope>NUCLEOTIDE SEQUENCE [LARGE SCALE GENOMIC DNA]</scope>
    <source>
        <strain evidence="12 13">CGMCC 1.10826</strain>
    </source>
</reference>
<dbReference type="InterPro" id="IPR003694">
    <property type="entry name" value="NAD_synthase"/>
</dbReference>
<evidence type="ECO:0000256" key="4">
    <source>
        <dbReference type="ARBA" id="ARBA00022741"/>
    </source>
</evidence>
<dbReference type="NCBIfam" id="TIGR00552">
    <property type="entry name" value="nadE"/>
    <property type="match status" value="1"/>
</dbReference>
<dbReference type="EMBL" id="UETB01000004">
    <property type="protein sequence ID" value="SSA40196.1"/>
    <property type="molecule type" value="Genomic_DNA"/>
</dbReference>
<dbReference type="GO" id="GO:0004359">
    <property type="term" value="F:glutaminase activity"/>
    <property type="evidence" value="ECO:0007669"/>
    <property type="project" value="InterPro"/>
</dbReference>
<feature type="binding site" description="in other chain" evidence="8">
    <location>
        <position position="145"/>
    </location>
    <ligand>
        <name>deamido-NAD(+)</name>
        <dbReference type="ChEBI" id="CHEBI:58437"/>
        <note>ligand shared between two neighboring subunits</note>
    </ligand>
</feature>
<evidence type="ECO:0000256" key="5">
    <source>
        <dbReference type="ARBA" id="ARBA00022840"/>
    </source>
</evidence>
<comment type="subunit">
    <text evidence="8">Homodimer.</text>
</comment>
<keyword evidence="3 8" id="KW-0479">Metal-binding</keyword>